<sequence length="501" mass="54586">MAEQDKFASHWGSKPNNPTTESIPVPVPRGSGAEQDRFGSHWGSNANNPAHREIPVPVPTASGAEQDRWATHLSRQAQRSGQAEGISLRVPTASGAEQDRYAAHWSPSAARNAEAEGISVPVWTTSGAEQDRYASHWSRGEANNPTSNRVGIPVRGPSTGYTEQEIYGAHFTPDRYNIPRDATTIGILKDTLLPSFGLHSGLSIAAYAASRVANRVDGKDWLWPVGPVANAWWNAVGTRVVYDGVSVGSALSTLVYPDKVLLGGITAWGARLFYQVASRSAHSSSDDGRYLAEKQDPGFWNKAFLKYFLPEAVMQAVISLPFTLSLHNPYASARSSLSAPLEWAHDLAVFVFSAGFALEVLADYQLNKHKKTTGNATLNREGVWSIVRHPNYLGDALVHFSFPLFLWGSGKLHPVTLLAPAANYAFLRYVSGDAQNEAYQEEQYAKTNPLKANEFAEYKATKNSFWPKVQEVANPWTLAVVGAGAVGLAAERLVRHLALQP</sequence>
<dbReference type="Gene3D" id="1.20.120.1630">
    <property type="match status" value="1"/>
</dbReference>
<organism evidence="2 3">
    <name type="scientific">Diaporthe ampelina</name>
    <dbReference type="NCBI Taxonomy" id="1214573"/>
    <lineage>
        <taxon>Eukaryota</taxon>
        <taxon>Fungi</taxon>
        <taxon>Dikarya</taxon>
        <taxon>Ascomycota</taxon>
        <taxon>Pezizomycotina</taxon>
        <taxon>Sordariomycetes</taxon>
        <taxon>Sordariomycetidae</taxon>
        <taxon>Diaporthales</taxon>
        <taxon>Diaporthaceae</taxon>
        <taxon>Diaporthe</taxon>
    </lineage>
</organism>
<gene>
    <name evidence="2" type="ORF">UCDDA912_g04925</name>
</gene>
<dbReference type="Pfam" id="PF06966">
    <property type="entry name" value="DUF1295"/>
    <property type="match status" value="1"/>
</dbReference>
<dbReference type="PANTHER" id="PTHR32251:SF15">
    <property type="entry name" value="3-OXO-5-ALPHA-STEROID 4-DEHYDROGENASE (DUF1295)"/>
    <property type="match status" value="1"/>
</dbReference>
<comment type="caution">
    <text evidence="2">The sequence shown here is derived from an EMBL/GenBank/DDBJ whole genome shotgun (WGS) entry which is preliminary data.</text>
</comment>
<evidence type="ECO:0000256" key="1">
    <source>
        <dbReference type="SAM" id="MobiDB-lite"/>
    </source>
</evidence>
<reference evidence="2 3" key="1">
    <citation type="submission" date="2015-05" db="EMBL/GenBank/DDBJ databases">
        <title>Distinctive expansion of gene families associated with plant cell wall degradation and secondary metabolism in the genomes of grapevine trunk pathogens.</title>
        <authorList>
            <person name="Lawrence D.P."/>
            <person name="Travadon R."/>
            <person name="Rolshausen P.E."/>
            <person name="Baumgartner K."/>
        </authorList>
    </citation>
    <scope>NUCLEOTIDE SEQUENCE [LARGE SCALE GENOMIC DNA]</scope>
    <source>
        <strain evidence="2">DA912</strain>
    </source>
</reference>
<name>A0A0G2FL19_9PEZI</name>
<dbReference type="EMBL" id="LCUC01000173">
    <property type="protein sequence ID" value="KKY35067.1"/>
    <property type="molecule type" value="Genomic_DNA"/>
</dbReference>
<reference evidence="2 3" key="2">
    <citation type="submission" date="2015-05" db="EMBL/GenBank/DDBJ databases">
        <authorList>
            <person name="Morales-Cruz A."/>
            <person name="Amrine K.C."/>
            <person name="Cantu D."/>
        </authorList>
    </citation>
    <scope>NUCLEOTIDE SEQUENCE [LARGE SCALE GENOMIC DNA]</scope>
    <source>
        <strain evidence="2">DA912</strain>
    </source>
</reference>
<dbReference type="PANTHER" id="PTHR32251">
    <property type="entry name" value="3-OXO-5-ALPHA-STEROID 4-DEHYDROGENASE"/>
    <property type="match status" value="1"/>
</dbReference>
<evidence type="ECO:0008006" key="4">
    <source>
        <dbReference type="Google" id="ProtNLM"/>
    </source>
</evidence>
<accession>A0A0G2FL19</accession>
<dbReference type="OrthoDB" id="67965at2759"/>
<evidence type="ECO:0000313" key="3">
    <source>
        <dbReference type="Proteomes" id="UP000034680"/>
    </source>
</evidence>
<dbReference type="GO" id="GO:0016020">
    <property type="term" value="C:membrane"/>
    <property type="evidence" value="ECO:0007669"/>
    <property type="project" value="TreeGrafter"/>
</dbReference>
<dbReference type="AlphaFoldDB" id="A0A0G2FL19"/>
<protein>
    <recommendedName>
        <fullName evidence="4">Duf1295 domain protein</fullName>
    </recommendedName>
</protein>
<keyword evidence="3" id="KW-1185">Reference proteome</keyword>
<dbReference type="InterPro" id="IPR010721">
    <property type="entry name" value="UstE-like"/>
</dbReference>
<feature type="region of interest" description="Disordered" evidence="1">
    <location>
        <begin position="1"/>
        <end position="64"/>
    </location>
</feature>
<proteinExistence type="predicted"/>
<dbReference type="Proteomes" id="UP000034680">
    <property type="component" value="Unassembled WGS sequence"/>
</dbReference>
<evidence type="ECO:0000313" key="2">
    <source>
        <dbReference type="EMBL" id="KKY35067.1"/>
    </source>
</evidence>